<dbReference type="SUPFAM" id="SSF50494">
    <property type="entry name" value="Trypsin-like serine proteases"/>
    <property type="match status" value="1"/>
</dbReference>
<sequence>MDDYKFNEVKDVRWESINPEDGNIKFRRNKAKGRIYRFMTLIAIIVVSAVSGGIGGAYIVNQKYSPQENQYKTNNNLSKQNVASVEFSKNAINKVAETVGPAVVGINNKGESFWGTISQGSGSGIIFEPNGYIVTNYHVIEGATQVSVKLSSGKVLPAKLVGFDKRSDLAVIKIEANNLPVAKFGDSSKVRVGDIAVAIGNPLGEEFAGSVTAGIISALNRKMQYDGAVYKVLQTDAAINPGNSGGALCNENGEVIGINSLKIGPEAKAEGMGFAISINEAKGIIDSLMNYGKVKRPALGVKGQSVSSKDGKIKGFYVNEVISNSGAAAAGIKPTDVITQVDKIKIESFEDLAEVLDKHKIGDSVSCKVWRNGSNVELKVILSEMKETDR</sequence>
<feature type="transmembrane region" description="Helical" evidence="3">
    <location>
        <begin position="35"/>
        <end position="60"/>
    </location>
</feature>
<comment type="caution">
    <text evidence="5">The sequence shown here is derived from an EMBL/GenBank/DDBJ whole genome shotgun (WGS) entry which is preliminary data.</text>
</comment>
<organism evidence="5 6">
    <name type="scientific">Clostridium tetanomorphum</name>
    <dbReference type="NCBI Taxonomy" id="1553"/>
    <lineage>
        <taxon>Bacteria</taxon>
        <taxon>Bacillati</taxon>
        <taxon>Bacillota</taxon>
        <taxon>Clostridia</taxon>
        <taxon>Eubacteriales</taxon>
        <taxon>Clostridiaceae</taxon>
        <taxon>Clostridium</taxon>
    </lineage>
</organism>
<dbReference type="InterPro" id="IPR001478">
    <property type="entry name" value="PDZ"/>
</dbReference>
<dbReference type="InterPro" id="IPR036034">
    <property type="entry name" value="PDZ_sf"/>
</dbReference>
<dbReference type="AlphaFoldDB" id="A0A923J234"/>
<evidence type="ECO:0000313" key="6">
    <source>
        <dbReference type="Proteomes" id="UP000563151"/>
    </source>
</evidence>
<gene>
    <name evidence="5" type="ORF">HGG79_11130</name>
</gene>
<dbReference type="PRINTS" id="PR00834">
    <property type="entry name" value="PROTEASES2C"/>
</dbReference>
<dbReference type="PANTHER" id="PTHR43343:SF3">
    <property type="entry name" value="PROTEASE DO-LIKE 8, CHLOROPLASTIC"/>
    <property type="match status" value="1"/>
</dbReference>
<dbReference type="PANTHER" id="PTHR43343">
    <property type="entry name" value="PEPTIDASE S12"/>
    <property type="match status" value="1"/>
</dbReference>
<keyword evidence="3" id="KW-1133">Transmembrane helix</keyword>
<evidence type="ECO:0000259" key="4">
    <source>
        <dbReference type="PROSITE" id="PS50106"/>
    </source>
</evidence>
<dbReference type="SUPFAM" id="SSF50156">
    <property type="entry name" value="PDZ domain-like"/>
    <property type="match status" value="1"/>
</dbReference>
<dbReference type="SMART" id="SM00228">
    <property type="entry name" value="PDZ"/>
    <property type="match status" value="1"/>
</dbReference>
<accession>A0A923J234</accession>
<keyword evidence="3" id="KW-0812">Transmembrane</keyword>
<protein>
    <submittedName>
        <fullName evidence="5">Trypsin-like serine protease</fullName>
    </submittedName>
</protein>
<feature type="domain" description="PDZ" evidence="4">
    <location>
        <begin position="288"/>
        <end position="358"/>
    </location>
</feature>
<keyword evidence="2" id="KW-0378">Hydrolase</keyword>
<dbReference type="EMBL" id="JAAZWO010000013">
    <property type="protein sequence ID" value="MBC2398320.1"/>
    <property type="molecule type" value="Genomic_DNA"/>
</dbReference>
<dbReference type="InterPro" id="IPR051201">
    <property type="entry name" value="Chloro_Bact_Ser_Proteases"/>
</dbReference>
<proteinExistence type="predicted"/>
<dbReference type="Pfam" id="PF13365">
    <property type="entry name" value="Trypsin_2"/>
    <property type="match status" value="1"/>
</dbReference>
<dbReference type="RefSeq" id="WP_035149812.1">
    <property type="nucleotide sequence ID" value="NZ_JAAZWO010000013.1"/>
</dbReference>
<evidence type="ECO:0000256" key="3">
    <source>
        <dbReference type="SAM" id="Phobius"/>
    </source>
</evidence>
<dbReference type="Proteomes" id="UP000563151">
    <property type="component" value="Unassembled WGS sequence"/>
</dbReference>
<name>A0A923J234_CLOTT</name>
<evidence type="ECO:0000313" key="5">
    <source>
        <dbReference type="EMBL" id="MBC2398320.1"/>
    </source>
</evidence>
<dbReference type="GO" id="GO:0004252">
    <property type="term" value="F:serine-type endopeptidase activity"/>
    <property type="evidence" value="ECO:0007669"/>
    <property type="project" value="InterPro"/>
</dbReference>
<dbReference type="Gene3D" id="2.40.10.120">
    <property type="match status" value="1"/>
</dbReference>
<reference evidence="5 6" key="1">
    <citation type="submission" date="2020-04" db="EMBL/GenBank/DDBJ databases">
        <title>Genomic insights into acetone-butanol-ethanol (ABE) fermentation by sequencing solventogenic clostridia strains.</title>
        <authorList>
            <person name="Brown S."/>
        </authorList>
    </citation>
    <scope>NUCLEOTIDE SEQUENCE [LARGE SCALE GENOMIC DNA]</scope>
    <source>
        <strain evidence="5 6">DJ011</strain>
    </source>
</reference>
<dbReference type="PROSITE" id="PS50106">
    <property type="entry name" value="PDZ"/>
    <property type="match status" value="1"/>
</dbReference>
<dbReference type="Gene3D" id="2.30.42.10">
    <property type="match status" value="1"/>
</dbReference>
<keyword evidence="6" id="KW-1185">Reference proteome</keyword>
<dbReference type="GO" id="GO:0006508">
    <property type="term" value="P:proteolysis"/>
    <property type="evidence" value="ECO:0007669"/>
    <property type="project" value="UniProtKB-KW"/>
</dbReference>
<dbReference type="Pfam" id="PF13180">
    <property type="entry name" value="PDZ_2"/>
    <property type="match status" value="1"/>
</dbReference>
<dbReference type="InterPro" id="IPR009003">
    <property type="entry name" value="Peptidase_S1_PA"/>
</dbReference>
<keyword evidence="1 5" id="KW-0645">Protease</keyword>
<evidence type="ECO:0000256" key="1">
    <source>
        <dbReference type="ARBA" id="ARBA00022670"/>
    </source>
</evidence>
<dbReference type="InterPro" id="IPR001940">
    <property type="entry name" value="Peptidase_S1C"/>
</dbReference>
<evidence type="ECO:0000256" key="2">
    <source>
        <dbReference type="ARBA" id="ARBA00022801"/>
    </source>
</evidence>
<keyword evidence="3" id="KW-0472">Membrane</keyword>